<accession>A0A6I6MJA1</accession>
<evidence type="ECO:0000313" key="2">
    <source>
        <dbReference type="EMBL" id="QGZ95305.1"/>
    </source>
</evidence>
<protein>
    <submittedName>
        <fullName evidence="2">Uncharacterized protein</fullName>
    </submittedName>
</protein>
<dbReference type="RefSeq" id="WP_158766176.1">
    <property type="nucleotide sequence ID" value="NZ_CP047045.1"/>
</dbReference>
<keyword evidence="3" id="KW-1185">Reference proteome</keyword>
<dbReference type="Proteomes" id="UP000431269">
    <property type="component" value="Chromosome"/>
</dbReference>
<reference evidence="3" key="1">
    <citation type="submission" date="2019-12" db="EMBL/GenBank/DDBJ databases">
        <title>Complete genome of Terracaulis silvestris 0127_4.</title>
        <authorList>
            <person name="Vieira S."/>
            <person name="Riedel T."/>
            <person name="Sproer C."/>
            <person name="Pascual J."/>
            <person name="Boedeker C."/>
            <person name="Overmann J."/>
        </authorList>
    </citation>
    <scope>NUCLEOTIDE SEQUENCE [LARGE SCALE GENOMIC DNA]</scope>
    <source>
        <strain evidence="3">0127_4</strain>
    </source>
</reference>
<dbReference type="AlphaFoldDB" id="A0A6I6MJA1"/>
<proteinExistence type="predicted"/>
<evidence type="ECO:0000313" key="3">
    <source>
        <dbReference type="Proteomes" id="UP000431269"/>
    </source>
</evidence>
<dbReference type="EMBL" id="CP047045">
    <property type="protein sequence ID" value="QGZ95305.1"/>
    <property type="molecule type" value="Genomic_DNA"/>
</dbReference>
<dbReference type="Pfam" id="PF09694">
    <property type="entry name" value="Gcw_chp"/>
    <property type="match status" value="1"/>
</dbReference>
<name>A0A6I6MJA1_9CAUL</name>
<evidence type="ECO:0000256" key="1">
    <source>
        <dbReference type="SAM" id="MobiDB-lite"/>
    </source>
</evidence>
<dbReference type="KEGG" id="tsv:DSM104635_02154"/>
<dbReference type="InterPro" id="IPR010239">
    <property type="entry name" value="CHP02001"/>
</dbReference>
<gene>
    <name evidence="2" type="ORF">DSM104635_02154</name>
</gene>
<sequence>MLNEQPLVPPRSVVSAVGSFEMPSAAAAPAEMLESAPAPEKLNARPKYPARERDTTLRTELVDFKSTSPVAGHTAKPASAAEERTIDVSFDLAFVSDYRRAGVSRSDGNAAVQGAVDLEFGDGWSAGVSSSTTDSKHANFEIAFYGAKEFDFGDTELTIGALAIVDVDRQRLDFGVAQASIAHPIGPFDVTLAVNYAWEQSHLDDQDNLYVAVRGKSLIGRAFGAPLTLGVSAGRMEGRMAMADVRLDWSASLTADVDGTDIALSYVNNDLDGERGEAAWIVSIARTF</sequence>
<feature type="region of interest" description="Disordered" evidence="1">
    <location>
        <begin position="34"/>
        <end position="56"/>
    </location>
</feature>
<organism evidence="2 3">
    <name type="scientific">Terricaulis silvestris</name>
    <dbReference type="NCBI Taxonomy" id="2686094"/>
    <lineage>
        <taxon>Bacteria</taxon>
        <taxon>Pseudomonadati</taxon>
        <taxon>Pseudomonadota</taxon>
        <taxon>Alphaproteobacteria</taxon>
        <taxon>Caulobacterales</taxon>
        <taxon>Caulobacteraceae</taxon>
        <taxon>Terricaulis</taxon>
    </lineage>
</organism>
<dbReference type="NCBIfam" id="TIGR02001">
    <property type="entry name" value="gcw_chp"/>
    <property type="match status" value="1"/>
</dbReference>